<feature type="compositionally biased region" description="Basic and acidic residues" evidence="2">
    <location>
        <begin position="1"/>
        <end position="11"/>
    </location>
</feature>
<protein>
    <submittedName>
        <fullName evidence="4">Myosin heavy chain, muscle isoform X1</fullName>
    </submittedName>
</protein>
<evidence type="ECO:0000256" key="1">
    <source>
        <dbReference type="SAM" id="Coils"/>
    </source>
</evidence>
<feature type="coiled-coil region" evidence="1">
    <location>
        <begin position="594"/>
        <end position="642"/>
    </location>
</feature>
<dbReference type="AlphaFoldDB" id="A0A6J2U5S4"/>
<feature type="region of interest" description="Disordered" evidence="2">
    <location>
        <begin position="1"/>
        <end position="25"/>
    </location>
</feature>
<dbReference type="OrthoDB" id="8197438at2759"/>
<organism evidence="3 4">
    <name type="scientific">Drosophila lebanonensis</name>
    <name type="common">Fruit fly</name>
    <name type="synonym">Scaptodrosophila lebanonensis</name>
    <dbReference type="NCBI Taxonomy" id="7225"/>
    <lineage>
        <taxon>Eukaryota</taxon>
        <taxon>Metazoa</taxon>
        <taxon>Ecdysozoa</taxon>
        <taxon>Arthropoda</taxon>
        <taxon>Hexapoda</taxon>
        <taxon>Insecta</taxon>
        <taxon>Pterygota</taxon>
        <taxon>Neoptera</taxon>
        <taxon>Endopterygota</taxon>
        <taxon>Diptera</taxon>
        <taxon>Brachycera</taxon>
        <taxon>Muscomorpha</taxon>
        <taxon>Ephydroidea</taxon>
        <taxon>Drosophilidae</taxon>
        <taxon>Scaptodrosophila</taxon>
    </lineage>
</organism>
<sequence>MSHIKDTELKSFKNRSGSKKLGVASCPSNISTRSLPNQIPGTKVFIDSIERKTEGDRSKPKLGRPRMNLVTQQRMNRLKALSPEKMIKCKATTPLQLYQKQHKSRSLSQSALTQKQNCCTRGLESNRVRALESQHKKLQYLQSDFMNKLRMLGPLDLCKLRGRYKFVTLVINGECKLVVHEDDLLRLPKNLPIESVNDLKERCRTVVESGFMLLYEHMSHIQLAKNEMEAQIIREQISQKLKALVNGKISDMCNEIQQLCGSPGACVFPDVARLYREISEVRSQKQLMEAKYFEAKKEQYEKLSKLEYDSQVHLSTEVSKREKRNSELESTIQNLEEQVTNKNLELAEKNAMLMDKNEDNQQLKVEINLLSTTNQRLQESLMESDFNLQRAYKVITKNDEDSKVLEGELKEARELIVNLQKRPDVVDHGIVEKDLIIVDLKRQVKNLEQHKNLLTTQVNNTLKERAVYEDLQRQYDAAVENITILMQYFSELQIQLKGNEYKLDSQPPIAQKLQEQLRKADIQIAHLQEQAERDRQVLAVRCEMINAMQQHEHDNRNKLDELYYQISEKNTLISQINNHLFLKNEEFLNLFGTLSSKQMEVRRAEHIIKLLEENNVRTSLLRIKQEERNALMQDEIAHLKRTIRSYAKIIIGNNGRNIFEVVPADQESSSTFYNGIPLN</sequence>
<keyword evidence="1" id="KW-0175">Coiled coil</keyword>
<name>A0A6J2U5S4_DROLE</name>
<reference evidence="4" key="1">
    <citation type="submission" date="2025-08" db="UniProtKB">
        <authorList>
            <consortium name="RefSeq"/>
        </authorList>
    </citation>
    <scope>IDENTIFICATION</scope>
    <source>
        <strain evidence="4">11010-0011.00</strain>
        <tissue evidence="4">Whole body</tissue>
    </source>
</reference>
<keyword evidence="3" id="KW-1185">Reference proteome</keyword>
<feature type="coiled-coil region" evidence="1">
    <location>
        <begin position="318"/>
        <end position="464"/>
    </location>
</feature>
<proteinExistence type="predicted"/>
<evidence type="ECO:0000256" key="2">
    <source>
        <dbReference type="SAM" id="MobiDB-lite"/>
    </source>
</evidence>
<dbReference type="GeneID" id="115630016"/>
<feature type="coiled-coil region" evidence="1">
    <location>
        <begin position="510"/>
        <end position="537"/>
    </location>
</feature>
<dbReference type="Proteomes" id="UP000504634">
    <property type="component" value="Unplaced"/>
</dbReference>
<evidence type="ECO:0000313" key="3">
    <source>
        <dbReference type="Proteomes" id="UP000504634"/>
    </source>
</evidence>
<gene>
    <name evidence="4" type="primary">LOC115630016</name>
</gene>
<dbReference type="RefSeq" id="XP_030382502.1">
    <property type="nucleotide sequence ID" value="XM_030526642.1"/>
</dbReference>
<evidence type="ECO:0000313" key="4">
    <source>
        <dbReference type="RefSeq" id="XP_030382502.1"/>
    </source>
</evidence>
<accession>A0A6J2U5S4</accession>